<dbReference type="EMBL" id="NMUH01001876">
    <property type="protein sequence ID" value="MQL96109.1"/>
    <property type="molecule type" value="Genomic_DNA"/>
</dbReference>
<proteinExistence type="predicted"/>
<protein>
    <submittedName>
        <fullName evidence="2">Uncharacterized protein</fullName>
    </submittedName>
</protein>
<gene>
    <name evidence="2" type="ORF">Taro_028783</name>
</gene>
<reference evidence="2" key="1">
    <citation type="submission" date="2017-07" db="EMBL/GenBank/DDBJ databases">
        <title>Taro Niue Genome Assembly and Annotation.</title>
        <authorList>
            <person name="Atibalentja N."/>
            <person name="Keating K."/>
            <person name="Fields C.J."/>
        </authorList>
    </citation>
    <scope>NUCLEOTIDE SEQUENCE</scope>
    <source>
        <strain evidence="2">Niue_2</strain>
        <tissue evidence="2">Leaf</tissue>
    </source>
</reference>
<name>A0A843VYA5_COLES</name>
<keyword evidence="3" id="KW-1185">Reference proteome</keyword>
<accession>A0A843VYA5</accession>
<evidence type="ECO:0000313" key="2">
    <source>
        <dbReference type="EMBL" id="MQL96109.1"/>
    </source>
</evidence>
<organism evidence="2 3">
    <name type="scientific">Colocasia esculenta</name>
    <name type="common">Wild taro</name>
    <name type="synonym">Arum esculentum</name>
    <dbReference type="NCBI Taxonomy" id="4460"/>
    <lineage>
        <taxon>Eukaryota</taxon>
        <taxon>Viridiplantae</taxon>
        <taxon>Streptophyta</taxon>
        <taxon>Embryophyta</taxon>
        <taxon>Tracheophyta</taxon>
        <taxon>Spermatophyta</taxon>
        <taxon>Magnoliopsida</taxon>
        <taxon>Liliopsida</taxon>
        <taxon>Araceae</taxon>
        <taxon>Aroideae</taxon>
        <taxon>Colocasieae</taxon>
        <taxon>Colocasia</taxon>
    </lineage>
</organism>
<feature type="region of interest" description="Disordered" evidence="1">
    <location>
        <begin position="1"/>
        <end position="59"/>
    </location>
</feature>
<dbReference type="AlphaFoldDB" id="A0A843VYA5"/>
<comment type="caution">
    <text evidence="2">The sequence shown here is derived from an EMBL/GenBank/DDBJ whole genome shotgun (WGS) entry which is preliminary data.</text>
</comment>
<evidence type="ECO:0000256" key="1">
    <source>
        <dbReference type="SAM" id="MobiDB-lite"/>
    </source>
</evidence>
<evidence type="ECO:0000313" key="3">
    <source>
        <dbReference type="Proteomes" id="UP000652761"/>
    </source>
</evidence>
<dbReference type="Proteomes" id="UP000652761">
    <property type="component" value="Unassembled WGS sequence"/>
</dbReference>
<sequence length="59" mass="6290">MVSTQLASPEDETRPTEFSVGLEADGVNITDVPEDKTRPTKFSVGLKADGANTTGVPRR</sequence>